<keyword evidence="2" id="KW-1185">Reference proteome</keyword>
<sequence length="115" mass="13132">MNSDGQRVMAMLKKALYIPSYPQDNFFVKTATANGASVNFRPGCDQLIHKDGTKFDIKEYNRLYYLNTYSGEKDDGCHACYDIQTWHKILGHCNYVSKLQNVVEGMKIKGTINKI</sequence>
<accession>A0AA47N1A5</accession>
<dbReference type="Proteomes" id="UP001174136">
    <property type="component" value="Unassembled WGS sequence"/>
</dbReference>
<dbReference type="EMBL" id="JAOPHQ010001500">
    <property type="protein sequence ID" value="KAK0150374.1"/>
    <property type="molecule type" value="Genomic_DNA"/>
</dbReference>
<gene>
    <name evidence="1" type="ORF">N1851_008531</name>
</gene>
<evidence type="ECO:0000313" key="1">
    <source>
        <dbReference type="EMBL" id="KAK0150374.1"/>
    </source>
</evidence>
<proteinExistence type="predicted"/>
<protein>
    <submittedName>
        <fullName evidence="1">Uncharacterized protein</fullName>
    </submittedName>
</protein>
<name>A0AA47N1A5_MERPO</name>
<evidence type="ECO:0000313" key="2">
    <source>
        <dbReference type="Proteomes" id="UP001174136"/>
    </source>
</evidence>
<comment type="caution">
    <text evidence="1">The sequence shown here is derived from an EMBL/GenBank/DDBJ whole genome shotgun (WGS) entry which is preliminary data.</text>
</comment>
<organism evidence="1 2">
    <name type="scientific">Merluccius polli</name>
    <name type="common">Benguela hake</name>
    <name type="synonym">Merluccius cadenati</name>
    <dbReference type="NCBI Taxonomy" id="89951"/>
    <lineage>
        <taxon>Eukaryota</taxon>
        <taxon>Metazoa</taxon>
        <taxon>Chordata</taxon>
        <taxon>Craniata</taxon>
        <taxon>Vertebrata</taxon>
        <taxon>Euteleostomi</taxon>
        <taxon>Actinopterygii</taxon>
        <taxon>Neopterygii</taxon>
        <taxon>Teleostei</taxon>
        <taxon>Neoteleostei</taxon>
        <taxon>Acanthomorphata</taxon>
        <taxon>Zeiogadaria</taxon>
        <taxon>Gadariae</taxon>
        <taxon>Gadiformes</taxon>
        <taxon>Gadoidei</taxon>
        <taxon>Merlucciidae</taxon>
        <taxon>Merluccius</taxon>
    </lineage>
</organism>
<dbReference type="AlphaFoldDB" id="A0AA47N1A5"/>
<reference evidence="1" key="1">
    <citation type="journal article" date="2023" name="Front. Mar. Sci.">
        <title>A new Merluccius polli reference genome to investigate the effects of global change in West African waters.</title>
        <authorList>
            <person name="Mateo J.L."/>
            <person name="Blanco-Fernandez C."/>
            <person name="Garcia-Vazquez E."/>
            <person name="Machado-Schiaffino G."/>
        </authorList>
    </citation>
    <scope>NUCLEOTIDE SEQUENCE</scope>
    <source>
        <strain evidence="1">C29</strain>
        <tissue evidence="1">Fin</tissue>
    </source>
</reference>